<accession>D7DZN0</accession>
<evidence type="ECO:0000256" key="4">
    <source>
        <dbReference type="ARBA" id="ARBA00022449"/>
    </source>
</evidence>
<reference evidence="12 13" key="1">
    <citation type="journal article" date="2010" name="PLoS ONE">
        <title>Genome erosion in a nitrogen-fixing vertically transmitted endosymbiotic multicellular cyanobacterium.</title>
        <authorList>
            <person name="Ran L."/>
            <person name="Larsson J."/>
            <person name="Vigil-Stenman T."/>
            <person name="Nylander J.A."/>
            <person name="Ininbergs K."/>
            <person name="Zheng W.W."/>
            <person name="Lapidus A."/>
            <person name="Lowry S."/>
            <person name="Haselkorn R."/>
            <person name="Bergman B."/>
        </authorList>
    </citation>
    <scope>NUCLEOTIDE SEQUENCE [LARGE SCALE GENOMIC DNA]</scope>
    <source>
        <strain evidence="12 13">0708</strain>
    </source>
</reference>
<feature type="transmembrane region" description="Helical" evidence="9">
    <location>
        <begin position="279"/>
        <end position="301"/>
    </location>
</feature>
<sequence>MMQLESQVLNLDPTSQVLGQEPIILFGILLLVILVVPILFERLRLPALVGLVCSGIVLGPSGWHLFKPESLMMRLLSDLGLFYLMFIAGLEFKFQFFRQQKGCSLVFGSLTFTLPLILGTLGGRFFGLGWYGSILIGCLLASHSLLAYPIISRLGVLNNKAIAMTMGATVFSDIGSLLILSVCLSIVDHGAFNLNQIIRIFGSVIIYFMLVLVGFNWAVKEFLRRSGDDEGNKFLCVFLSVFMSVVIAQLMGLDTIVGFFVAGLAVNEAVGEGAVKEKLIFIGSVLFIPIFFMYLGLKIDLPVLFKGYNTIKLLLIIFVVLIASKFMASVLAKLLYRYKWQEILTIWSLSIPLVETTLAVVLAGYQSRLLSPEVLNSVIVLVLITATLGPWLTRLVAGDGVGLTGSIAPETSPIKSPYQESESGNPNLTIVVPVYNPQTQKHLIEMAALLANQSQGKILPLAIAHATSQMDTPQLEVAWQRSEKLLAKAIAQSQLLGAKAEPLLRIDDAFAPGICRAAREQKANLIIMGWGKRTGLRARLLGNVIDNVLWASHCPVAVARLVESPKRIQRILVPIENIVTPTLTAVQFAQTLADANQAQVTVLNVCVNEANRRQRRTGAIQVAARRSQLSQLVSKLTLANPPEVQVITHEDVAQAILQAARLYDLVVLPLTRNRTTPGGLAMSDITNELARQLTCSIIIFGEPQQNQKLVFSKRIPNQTITV</sequence>
<dbReference type="STRING" id="551115.Aazo_2626"/>
<evidence type="ECO:0000313" key="13">
    <source>
        <dbReference type="Proteomes" id="UP000001511"/>
    </source>
</evidence>
<evidence type="ECO:0000256" key="2">
    <source>
        <dbReference type="ARBA" id="ARBA00005551"/>
    </source>
</evidence>
<keyword evidence="5 9" id="KW-0812">Transmembrane</keyword>
<keyword evidence="8 9" id="KW-0472">Membrane</keyword>
<evidence type="ECO:0000256" key="8">
    <source>
        <dbReference type="ARBA" id="ARBA00023136"/>
    </source>
</evidence>
<dbReference type="EMBL" id="CP002059">
    <property type="protein sequence ID" value="ADI64512.1"/>
    <property type="molecule type" value="Genomic_DNA"/>
</dbReference>
<keyword evidence="13" id="KW-1185">Reference proteome</keyword>
<evidence type="ECO:0000259" key="11">
    <source>
        <dbReference type="Pfam" id="PF00999"/>
    </source>
</evidence>
<dbReference type="PANTHER" id="PTHR43562:SF4">
    <property type="entry name" value="NA(+)_H(+) ANTIPORTER NHAS5"/>
    <property type="match status" value="1"/>
</dbReference>
<dbReference type="KEGG" id="naz:Aazo_2626"/>
<dbReference type="PANTHER" id="PTHR43562">
    <property type="entry name" value="NAPA-TYPE SODIUM/HYDROGEN ANTIPORTER"/>
    <property type="match status" value="1"/>
</dbReference>
<dbReference type="InterPro" id="IPR006016">
    <property type="entry name" value="UspA"/>
</dbReference>
<dbReference type="Gene3D" id="1.20.1530.20">
    <property type="match status" value="1"/>
</dbReference>
<dbReference type="GO" id="GO:1902600">
    <property type="term" value="P:proton transmembrane transport"/>
    <property type="evidence" value="ECO:0007669"/>
    <property type="project" value="InterPro"/>
</dbReference>
<evidence type="ECO:0000256" key="9">
    <source>
        <dbReference type="SAM" id="Phobius"/>
    </source>
</evidence>
<feature type="transmembrane region" description="Helical" evidence="9">
    <location>
        <begin position="128"/>
        <end position="151"/>
    </location>
</feature>
<dbReference type="Pfam" id="PF00999">
    <property type="entry name" value="Na_H_Exchanger"/>
    <property type="match status" value="1"/>
</dbReference>
<feature type="transmembrane region" description="Helical" evidence="9">
    <location>
        <begin position="47"/>
        <end position="66"/>
    </location>
</feature>
<dbReference type="HOGENOM" id="CLU_017738_0_0_3"/>
<keyword evidence="4" id="KW-0050">Antiport</keyword>
<dbReference type="GO" id="GO:0015297">
    <property type="term" value="F:antiporter activity"/>
    <property type="evidence" value="ECO:0007669"/>
    <property type="project" value="UniProtKB-KW"/>
</dbReference>
<feature type="transmembrane region" description="Helical" evidence="9">
    <location>
        <begin position="234"/>
        <end position="267"/>
    </location>
</feature>
<dbReference type="Proteomes" id="UP000001511">
    <property type="component" value="Chromosome"/>
</dbReference>
<dbReference type="InterPro" id="IPR006153">
    <property type="entry name" value="Cation/H_exchanger_TM"/>
</dbReference>
<feature type="transmembrane region" description="Helical" evidence="9">
    <location>
        <begin position="102"/>
        <end position="122"/>
    </location>
</feature>
<comment type="similarity">
    <text evidence="2">Belongs to the monovalent cation:proton antiporter 2 (CPA2) transporter (TC 2.A.37) family.</text>
</comment>
<feature type="transmembrane region" description="Helical" evidence="9">
    <location>
        <begin position="163"/>
        <end position="187"/>
    </location>
</feature>
<evidence type="ECO:0000256" key="1">
    <source>
        <dbReference type="ARBA" id="ARBA00004141"/>
    </source>
</evidence>
<protein>
    <submittedName>
        <fullName evidence="12">Sodium/hydrogen exchanger</fullName>
    </submittedName>
</protein>
<dbReference type="Pfam" id="PF00582">
    <property type="entry name" value="Usp"/>
    <property type="match status" value="2"/>
</dbReference>
<feature type="domain" description="UspA" evidence="10">
    <location>
        <begin position="429"/>
        <end position="560"/>
    </location>
</feature>
<keyword evidence="6 9" id="KW-1133">Transmembrane helix</keyword>
<feature type="transmembrane region" description="Helical" evidence="9">
    <location>
        <begin position="374"/>
        <end position="392"/>
    </location>
</feature>
<evidence type="ECO:0000256" key="6">
    <source>
        <dbReference type="ARBA" id="ARBA00022989"/>
    </source>
</evidence>
<dbReference type="eggNOG" id="COG0475">
    <property type="taxonomic scope" value="Bacteria"/>
</dbReference>
<name>D7DZN0_NOSA0</name>
<evidence type="ECO:0000256" key="3">
    <source>
        <dbReference type="ARBA" id="ARBA00022448"/>
    </source>
</evidence>
<evidence type="ECO:0000259" key="10">
    <source>
        <dbReference type="Pfam" id="PF00582"/>
    </source>
</evidence>
<dbReference type="Gene3D" id="3.40.50.620">
    <property type="entry name" value="HUPs"/>
    <property type="match status" value="2"/>
</dbReference>
<dbReference type="AlphaFoldDB" id="D7DZN0"/>
<feature type="transmembrane region" description="Helical" evidence="9">
    <location>
        <begin position="72"/>
        <end position="90"/>
    </location>
</feature>
<dbReference type="InterPro" id="IPR038770">
    <property type="entry name" value="Na+/solute_symporter_sf"/>
</dbReference>
<feature type="transmembrane region" description="Helical" evidence="9">
    <location>
        <begin position="313"/>
        <end position="332"/>
    </location>
</feature>
<keyword evidence="7" id="KW-0406">Ion transport</keyword>
<feature type="domain" description="Cation/H+ exchanger transmembrane" evidence="11">
    <location>
        <begin position="31"/>
        <end position="392"/>
    </location>
</feature>
<proteinExistence type="inferred from homology"/>
<evidence type="ECO:0000313" key="12">
    <source>
        <dbReference type="EMBL" id="ADI64512.1"/>
    </source>
</evidence>
<keyword evidence="3" id="KW-0813">Transport</keyword>
<evidence type="ECO:0000256" key="7">
    <source>
        <dbReference type="ARBA" id="ARBA00023065"/>
    </source>
</evidence>
<comment type="subcellular location">
    <subcellularLocation>
        <location evidence="1">Membrane</location>
        <topology evidence="1">Multi-pass membrane protein</topology>
    </subcellularLocation>
</comment>
<dbReference type="eggNOG" id="COG0589">
    <property type="taxonomic scope" value="Bacteria"/>
</dbReference>
<organism evidence="12 13">
    <name type="scientific">Nostoc azollae (strain 0708)</name>
    <name type="common">Anabaena azollae (strain 0708)</name>
    <dbReference type="NCBI Taxonomy" id="551115"/>
    <lineage>
        <taxon>Bacteria</taxon>
        <taxon>Bacillati</taxon>
        <taxon>Cyanobacteriota</taxon>
        <taxon>Cyanophyceae</taxon>
        <taxon>Nostocales</taxon>
        <taxon>Nostocaceae</taxon>
        <taxon>Trichormus</taxon>
    </lineage>
</organism>
<gene>
    <name evidence="12" type="ordered locus">Aazo_2626</name>
</gene>
<dbReference type="InterPro" id="IPR014729">
    <property type="entry name" value="Rossmann-like_a/b/a_fold"/>
</dbReference>
<dbReference type="GO" id="GO:0016020">
    <property type="term" value="C:membrane"/>
    <property type="evidence" value="ECO:0007669"/>
    <property type="project" value="UniProtKB-SubCell"/>
</dbReference>
<feature type="transmembrane region" description="Helical" evidence="9">
    <location>
        <begin position="199"/>
        <end position="219"/>
    </location>
</feature>
<feature type="domain" description="UspA" evidence="10">
    <location>
        <begin position="569"/>
        <end position="699"/>
    </location>
</feature>
<dbReference type="SUPFAM" id="SSF52402">
    <property type="entry name" value="Adenine nucleotide alpha hydrolases-like"/>
    <property type="match status" value="2"/>
</dbReference>
<feature type="transmembrane region" description="Helical" evidence="9">
    <location>
        <begin position="344"/>
        <end position="365"/>
    </location>
</feature>
<feature type="transmembrane region" description="Helical" evidence="9">
    <location>
        <begin position="23"/>
        <end position="40"/>
    </location>
</feature>
<evidence type="ECO:0000256" key="5">
    <source>
        <dbReference type="ARBA" id="ARBA00022692"/>
    </source>
</evidence>